<dbReference type="OMA" id="NKSCCED"/>
<reference evidence="4" key="1">
    <citation type="submission" date="2025-08" db="UniProtKB">
        <authorList>
            <consortium name="Ensembl"/>
        </authorList>
    </citation>
    <scope>IDENTIFICATION</scope>
</reference>
<dbReference type="PANTHER" id="PTHR11715:SF42">
    <property type="entry name" value="GLYCINE CLEAVAGE SYSTEM H PROTEIN, MITOCHONDRIAL"/>
    <property type="match status" value="1"/>
</dbReference>
<name>A0A2K6F610_PROCO</name>
<dbReference type="Proteomes" id="UP000233160">
    <property type="component" value="Unassembled WGS sequence"/>
</dbReference>
<dbReference type="InterPro" id="IPR002930">
    <property type="entry name" value="GCV_H"/>
</dbReference>
<dbReference type="STRING" id="379532.ENSPCOP00000009430"/>
<comment type="subcellular location">
    <subcellularLocation>
        <location evidence="1">Mitochondrion</location>
    </subcellularLocation>
</comment>
<dbReference type="InterPro" id="IPR033753">
    <property type="entry name" value="GCV_H/Fam206"/>
</dbReference>
<evidence type="ECO:0000313" key="4">
    <source>
        <dbReference type="Ensembl" id="ENSPCOP00000009430.1"/>
    </source>
</evidence>
<dbReference type="CTD" id="2653"/>
<proteinExistence type="predicted"/>
<feature type="region of interest" description="Disordered" evidence="3">
    <location>
        <begin position="121"/>
        <end position="140"/>
    </location>
</feature>
<keyword evidence="5" id="KW-1185">Reference proteome</keyword>
<dbReference type="GO" id="GO:0019464">
    <property type="term" value="P:glycine decarboxylation via glycine cleavage system"/>
    <property type="evidence" value="ECO:0007669"/>
    <property type="project" value="InterPro"/>
</dbReference>
<dbReference type="Gene3D" id="2.40.50.100">
    <property type="match status" value="1"/>
</dbReference>
<accession>A0A2K6F610</accession>
<dbReference type="InterPro" id="IPR011053">
    <property type="entry name" value="Single_hybrid_motif"/>
</dbReference>
<dbReference type="PANTHER" id="PTHR11715">
    <property type="entry name" value="GLYCINE CLEAVAGE SYSTEM H PROTEIN"/>
    <property type="match status" value="1"/>
</dbReference>
<evidence type="ECO:0000256" key="1">
    <source>
        <dbReference type="ARBA" id="ARBA00004173"/>
    </source>
</evidence>
<gene>
    <name evidence="4" type="primary">GCSH</name>
</gene>
<dbReference type="Pfam" id="PF01597">
    <property type="entry name" value="GCV_H"/>
    <property type="match status" value="1"/>
</dbReference>
<dbReference type="GeneID" id="105813458"/>
<dbReference type="KEGG" id="pcoq:105813458"/>
<dbReference type="GeneTree" id="ENSGT00390000011666"/>
<sequence>MALRAARNVRAVACSLRSASAPAAPCPPRPWRLGAGAVRTLRTGPTLLSVRKFTEKHEWVTTENGVGTVGISNFAQEALGDVVYCSLPEVGTKLNKQVRDSRLPRSALWRGAVTSLPLRIPRARPQRGRNPGNCQPAAAS</sequence>
<keyword evidence="2" id="KW-0496">Mitochondrion</keyword>
<dbReference type="SUPFAM" id="SSF51230">
    <property type="entry name" value="Single hybrid motif"/>
    <property type="match status" value="1"/>
</dbReference>
<dbReference type="GO" id="GO:0005739">
    <property type="term" value="C:mitochondrion"/>
    <property type="evidence" value="ECO:0007669"/>
    <property type="project" value="UniProtKB-SubCell"/>
</dbReference>
<evidence type="ECO:0000256" key="3">
    <source>
        <dbReference type="SAM" id="MobiDB-lite"/>
    </source>
</evidence>
<dbReference type="GO" id="GO:0005960">
    <property type="term" value="C:glycine cleavage complex"/>
    <property type="evidence" value="ECO:0007669"/>
    <property type="project" value="InterPro"/>
</dbReference>
<reference evidence="4" key="2">
    <citation type="submission" date="2025-09" db="UniProtKB">
        <authorList>
            <consortium name="Ensembl"/>
        </authorList>
    </citation>
    <scope>IDENTIFICATION</scope>
</reference>
<evidence type="ECO:0000313" key="5">
    <source>
        <dbReference type="Proteomes" id="UP000233160"/>
    </source>
</evidence>
<evidence type="ECO:0000256" key="2">
    <source>
        <dbReference type="ARBA" id="ARBA00023128"/>
    </source>
</evidence>
<dbReference type="RefSeq" id="XP_012503630.1">
    <property type="nucleotide sequence ID" value="XM_012648176.1"/>
</dbReference>
<dbReference type="AlphaFoldDB" id="A0A2K6F610"/>
<organism evidence="4 5">
    <name type="scientific">Propithecus coquereli</name>
    <name type="common">Coquerel's sifaka</name>
    <name type="synonym">Propithecus verreauxi coquereli</name>
    <dbReference type="NCBI Taxonomy" id="379532"/>
    <lineage>
        <taxon>Eukaryota</taxon>
        <taxon>Metazoa</taxon>
        <taxon>Chordata</taxon>
        <taxon>Craniata</taxon>
        <taxon>Vertebrata</taxon>
        <taxon>Euteleostomi</taxon>
        <taxon>Mammalia</taxon>
        <taxon>Eutheria</taxon>
        <taxon>Euarchontoglires</taxon>
        <taxon>Primates</taxon>
        <taxon>Strepsirrhini</taxon>
        <taxon>Lemuriformes</taxon>
        <taxon>Indriidae</taxon>
        <taxon>Propithecus</taxon>
    </lineage>
</organism>
<protein>
    <submittedName>
        <fullName evidence="4">Glycine cleavage system protein H</fullName>
    </submittedName>
</protein>
<dbReference type="GO" id="GO:0009249">
    <property type="term" value="P:protein lipoylation"/>
    <property type="evidence" value="ECO:0007669"/>
    <property type="project" value="TreeGrafter"/>
</dbReference>
<dbReference type="Ensembl" id="ENSPCOT00000019997.1">
    <property type="protein sequence ID" value="ENSPCOP00000009430.1"/>
    <property type="gene ID" value="ENSPCOG00000016082.1"/>
</dbReference>